<gene>
    <name evidence="2" type="ORF">ACFYKX_22545</name>
</gene>
<keyword evidence="3" id="KW-1185">Reference proteome</keyword>
<proteinExistence type="predicted"/>
<organism evidence="2 3">
    <name type="scientific">Cytobacillus spartinae</name>
    <dbReference type="NCBI Taxonomy" id="3299023"/>
    <lineage>
        <taxon>Bacteria</taxon>
        <taxon>Bacillati</taxon>
        <taxon>Bacillota</taxon>
        <taxon>Bacilli</taxon>
        <taxon>Bacillales</taxon>
        <taxon>Bacillaceae</taxon>
        <taxon>Cytobacillus</taxon>
    </lineage>
</organism>
<keyword evidence="1" id="KW-1133">Transmembrane helix</keyword>
<evidence type="ECO:0008006" key="4">
    <source>
        <dbReference type="Google" id="ProtNLM"/>
    </source>
</evidence>
<evidence type="ECO:0000256" key="1">
    <source>
        <dbReference type="SAM" id="Phobius"/>
    </source>
</evidence>
<evidence type="ECO:0000313" key="3">
    <source>
        <dbReference type="Proteomes" id="UP001601059"/>
    </source>
</evidence>
<name>A0ABW6KHX5_9BACI</name>
<dbReference type="RefSeq" id="WP_389363809.1">
    <property type="nucleotide sequence ID" value="NZ_JBIACK010000015.1"/>
</dbReference>
<reference evidence="2 3" key="1">
    <citation type="submission" date="2024-08" db="EMBL/GenBank/DDBJ databases">
        <title>Two novel Cytobacillus novel species.</title>
        <authorList>
            <person name="Liu G."/>
        </authorList>
    </citation>
    <scope>NUCLEOTIDE SEQUENCE [LARGE SCALE GENOMIC DNA]</scope>
    <source>
        <strain evidence="2 3">FJAT-54145</strain>
    </source>
</reference>
<protein>
    <recommendedName>
        <fullName evidence="4">C-type cytochrome biogenesis protein CcmI</fullName>
    </recommendedName>
</protein>
<comment type="caution">
    <text evidence="2">The sequence shown here is derived from an EMBL/GenBank/DDBJ whole genome shotgun (WGS) entry which is preliminary data.</text>
</comment>
<sequence length="121" mass="13993">MDYIFLVIGSVIIITCFYFIIAPFFYGGGKLILSKEDEHTSSLEMIYATVNEIEMDFLMKKISKEDFEIMKKKYNLMAANLLKEEGDSIPNQEKKGKGSQKEIDIEIIKELEALRKQKGRK</sequence>
<dbReference type="Proteomes" id="UP001601059">
    <property type="component" value="Unassembled WGS sequence"/>
</dbReference>
<accession>A0ABW6KHX5</accession>
<dbReference type="EMBL" id="JBIACK010000015">
    <property type="protein sequence ID" value="MFE8703344.1"/>
    <property type="molecule type" value="Genomic_DNA"/>
</dbReference>
<keyword evidence="1" id="KW-0472">Membrane</keyword>
<keyword evidence="1" id="KW-0812">Transmembrane</keyword>
<evidence type="ECO:0000313" key="2">
    <source>
        <dbReference type="EMBL" id="MFE8703344.1"/>
    </source>
</evidence>
<feature type="transmembrane region" description="Helical" evidence="1">
    <location>
        <begin position="6"/>
        <end position="26"/>
    </location>
</feature>